<dbReference type="PANTHER" id="PTHR30565">
    <property type="entry name" value="PROTEIN YCIF"/>
    <property type="match status" value="1"/>
</dbReference>
<name>Q6MCM2_PARUW</name>
<dbReference type="Pfam" id="PF05974">
    <property type="entry name" value="DUF892"/>
    <property type="match status" value="1"/>
</dbReference>
<keyword evidence="2" id="KW-1185">Reference proteome</keyword>
<gene>
    <name evidence="1" type="ORF">PC_RS04595</name>
</gene>
<accession>Q6MCM2</accession>
<dbReference type="eggNOG" id="COG3685">
    <property type="taxonomic scope" value="Bacteria"/>
</dbReference>
<evidence type="ECO:0000313" key="1">
    <source>
        <dbReference type="EMBL" id="CAF23677.1"/>
    </source>
</evidence>
<dbReference type="SUPFAM" id="SSF47240">
    <property type="entry name" value="Ferritin-like"/>
    <property type="match status" value="1"/>
</dbReference>
<dbReference type="InterPro" id="IPR047114">
    <property type="entry name" value="YciF"/>
</dbReference>
<dbReference type="AlphaFoldDB" id="Q6MCM2"/>
<protein>
    <submittedName>
        <fullName evidence="1">Uncharacterized protein</fullName>
    </submittedName>
</protein>
<dbReference type="PANTHER" id="PTHR30565:SF9">
    <property type="entry name" value="PROTEIN YCIF"/>
    <property type="match status" value="1"/>
</dbReference>
<dbReference type="EMBL" id="BX908798">
    <property type="protein sequence ID" value="CAF23677.1"/>
    <property type="molecule type" value="Genomic_DNA"/>
</dbReference>
<dbReference type="InterPro" id="IPR009078">
    <property type="entry name" value="Ferritin-like_SF"/>
</dbReference>
<dbReference type="InterPro" id="IPR010287">
    <property type="entry name" value="DUF892_YciF-like"/>
</dbReference>
<dbReference type="Proteomes" id="UP000000529">
    <property type="component" value="Chromosome"/>
</dbReference>
<dbReference type="HOGENOM" id="CLU_102561_0_0_0"/>
<organism evidence="1 2">
    <name type="scientific">Protochlamydia amoebophila (strain UWE25)</name>
    <dbReference type="NCBI Taxonomy" id="264201"/>
    <lineage>
        <taxon>Bacteria</taxon>
        <taxon>Pseudomonadati</taxon>
        <taxon>Chlamydiota</taxon>
        <taxon>Chlamydiia</taxon>
        <taxon>Parachlamydiales</taxon>
        <taxon>Parachlamydiaceae</taxon>
        <taxon>Candidatus Protochlamydia</taxon>
    </lineage>
</organism>
<dbReference type="KEGG" id="pcu:PC_RS04595"/>
<proteinExistence type="predicted"/>
<reference evidence="1 2" key="1">
    <citation type="journal article" date="2004" name="Science">
        <title>Illuminating the evolutionary history of chlamydiae.</title>
        <authorList>
            <person name="Horn M."/>
            <person name="Collingro A."/>
            <person name="Schmitz-Esser S."/>
            <person name="Beier C.L."/>
            <person name="Purkhold U."/>
            <person name="Fartmann B."/>
            <person name="Brandt P."/>
            <person name="Nyakatura G.J."/>
            <person name="Droege M."/>
            <person name="Frishman D."/>
            <person name="Rattei T."/>
            <person name="Mewes H."/>
            <person name="Wagner M."/>
        </authorList>
    </citation>
    <scope>NUCLEOTIDE SEQUENCE [LARGE SCALE GENOMIC DNA]</scope>
    <source>
        <strain evidence="1 2">UWE25</strain>
    </source>
</reference>
<dbReference type="InterPro" id="IPR012347">
    <property type="entry name" value="Ferritin-like"/>
</dbReference>
<evidence type="ECO:0000313" key="2">
    <source>
        <dbReference type="Proteomes" id="UP000000529"/>
    </source>
</evidence>
<dbReference type="OrthoDB" id="9795056at2"/>
<dbReference type="RefSeq" id="WP_011175503.1">
    <property type="nucleotide sequence ID" value="NC_005861.2"/>
</dbReference>
<sequence length="174" mass="19419">MKQQQTGLHKLFIDELQDMYSAEKQITEAMPKLTKSASLPELKEALMDHLKETKTQVARLEQIFEIMGLPAKEKLCKAMEGILKEGEELTKIMEKSTTLDAAIISAAQKVEHYEIASYGTLCSFAKHLQLNSQIRDLLKDTLDEEKAADKKLTKLGEGSFFTSGVNAEAAEAKK</sequence>
<dbReference type="STRING" id="264201.pc0953"/>
<dbReference type="Gene3D" id="1.20.1260.10">
    <property type="match status" value="1"/>
</dbReference>
<dbReference type="CDD" id="cd07909">
    <property type="entry name" value="YciF"/>
    <property type="match status" value="1"/>
</dbReference>